<dbReference type="RefSeq" id="XP_009852299.1">
    <property type="nucleotide sequence ID" value="XM_009853997.1"/>
</dbReference>
<accession>F8MQU7</accession>
<feature type="domain" description="Heterokaryon incompatibility" evidence="1">
    <location>
        <begin position="5"/>
        <end position="64"/>
    </location>
</feature>
<name>F8MQU7_NEUT8</name>
<evidence type="ECO:0000313" key="3">
    <source>
        <dbReference type="Proteomes" id="UP000008065"/>
    </source>
</evidence>
<dbReference type="VEuPathDB" id="FungiDB:NEUTE1DRAFT_95362"/>
<dbReference type="EMBL" id="GL891305">
    <property type="protein sequence ID" value="EGO56727.1"/>
    <property type="molecule type" value="Genomic_DNA"/>
</dbReference>
<proteinExistence type="predicted"/>
<reference evidence="3" key="1">
    <citation type="journal article" date="2011" name="Genetics">
        <title>Massive changes in genome architecture accompany the transition to self-fertility in the filamentous fungus Neurospora tetrasperma.</title>
        <authorList>
            <person name="Ellison C.E."/>
            <person name="Stajich J.E."/>
            <person name="Jacobson D.J."/>
            <person name="Natvig D.O."/>
            <person name="Lapidus A."/>
            <person name="Foster B."/>
            <person name="Aerts A."/>
            <person name="Riley R."/>
            <person name="Lindquist E.A."/>
            <person name="Grigoriev I.V."/>
            <person name="Taylor J.W."/>
        </authorList>
    </citation>
    <scope>NUCLEOTIDE SEQUENCE [LARGE SCALE GENOMIC DNA]</scope>
    <source>
        <strain evidence="3">FGSC 2508 / P0657</strain>
    </source>
</reference>
<sequence>MAPKSVRRVAYHMQGTPSPISVWADGVYINQENDDKCERNHQVRLMSRIYSNCRTGLMYLGEETDG</sequence>
<dbReference type="KEGG" id="nte:NEUTE1DRAFT95362"/>
<organism evidence="2 3">
    <name type="scientific">Neurospora tetrasperma (strain FGSC 2508 / ATCC MYA-4615 / P0657)</name>
    <dbReference type="NCBI Taxonomy" id="510951"/>
    <lineage>
        <taxon>Eukaryota</taxon>
        <taxon>Fungi</taxon>
        <taxon>Dikarya</taxon>
        <taxon>Ascomycota</taxon>
        <taxon>Pezizomycotina</taxon>
        <taxon>Sordariomycetes</taxon>
        <taxon>Sordariomycetidae</taxon>
        <taxon>Sordariales</taxon>
        <taxon>Sordariaceae</taxon>
        <taxon>Neurospora</taxon>
    </lineage>
</organism>
<dbReference type="InterPro" id="IPR010730">
    <property type="entry name" value="HET"/>
</dbReference>
<dbReference type="AlphaFoldDB" id="F8MQU7"/>
<dbReference type="OrthoDB" id="5571888at2759"/>
<evidence type="ECO:0000259" key="1">
    <source>
        <dbReference type="Pfam" id="PF06985"/>
    </source>
</evidence>
<evidence type="ECO:0000313" key="2">
    <source>
        <dbReference type="EMBL" id="EGO56727.1"/>
    </source>
</evidence>
<feature type="non-terminal residue" evidence="2">
    <location>
        <position position="66"/>
    </location>
</feature>
<dbReference type="Proteomes" id="UP000008065">
    <property type="component" value="Unassembled WGS sequence"/>
</dbReference>
<gene>
    <name evidence="2" type="ORF">NEUTE1DRAFT_95362</name>
</gene>
<dbReference type="GeneID" id="20831678"/>
<dbReference type="HOGENOM" id="CLU_2838174_0_0_1"/>
<keyword evidence="3" id="KW-1185">Reference proteome</keyword>
<protein>
    <recommendedName>
        <fullName evidence="1">Heterokaryon incompatibility domain-containing protein</fullName>
    </recommendedName>
</protein>
<dbReference type="Pfam" id="PF06985">
    <property type="entry name" value="HET"/>
    <property type="match status" value="1"/>
</dbReference>